<reference evidence="9 10" key="1">
    <citation type="submission" date="2023-08" db="EMBL/GenBank/DDBJ databases">
        <title>Annotated Genome Sequence of Vanrija albida AlHP1.</title>
        <authorList>
            <person name="Herzog R."/>
        </authorList>
    </citation>
    <scope>NUCLEOTIDE SEQUENCE [LARGE SCALE GENOMIC DNA]</scope>
    <source>
        <strain evidence="9 10">AlHP1</strain>
    </source>
</reference>
<dbReference type="Proteomes" id="UP001565368">
    <property type="component" value="Unassembled WGS sequence"/>
</dbReference>
<evidence type="ECO:0000256" key="2">
    <source>
        <dbReference type="ARBA" id="ARBA00013014"/>
    </source>
</evidence>
<dbReference type="InterPro" id="IPR013332">
    <property type="entry name" value="KPR_N"/>
</dbReference>
<dbReference type="EMBL" id="JBBXJM010000005">
    <property type="protein sequence ID" value="KAL1407609.1"/>
    <property type="molecule type" value="Genomic_DNA"/>
</dbReference>
<feature type="compositionally biased region" description="Low complexity" evidence="6">
    <location>
        <begin position="480"/>
        <end position="519"/>
    </location>
</feature>
<keyword evidence="4" id="KW-0560">Oxidoreductase</keyword>
<dbReference type="InterPro" id="IPR008927">
    <property type="entry name" value="6-PGluconate_DH-like_C_sf"/>
</dbReference>
<evidence type="ECO:0000313" key="9">
    <source>
        <dbReference type="EMBL" id="KAL1407609.1"/>
    </source>
</evidence>
<protein>
    <recommendedName>
        <fullName evidence="2">2-dehydropantoate 2-reductase</fullName>
        <ecNumber evidence="2">1.1.1.169</ecNumber>
    </recommendedName>
    <alternativeName>
        <fullName evidence="5">Ketopantoate reductase</fullName>
    </alternativeName>
</protein>
<evidence type="ECO:0000256" key="4">
    <source>
        <dbReference type="ARBA" id="ARBA00023002"/>
    </source>
</evidence>
<feature type="domain" description="Ketopantoate reductase N-terminal" evidence="7">
    <location>
        <begin position="3"/>
        <end position="190"/>
    </location>
</feature>
<proteinExistence type="inferred from homology"/>
<dbReference type="GeneID" id="95988085"/>
<dbReference type="InterPro" id="IPR036291">
    <property type="entry name" value="NAD(P)-bd_dom_sf"/>
</dbReference>
<name>A0ABR3PYU0_9TREE</name>
<dbReference type="EC" id="1.1.1.169" evidence="2"/>
<dbReference type="InterPro" id="IPR050838">
    <property type="entry name" value="Ketopantoate_reductase"/>
</dbReference>
<dbReference type="RefSeq" id="XP_069207553.1">
    <property type="nucleotide sequence ID" value="XM_069355482.1"/>
</dbReference>
<gene>
    <name evidence="9" type="primary">PAN5</name>
    <name evidence="9" type="ORF">Q8F55_007042</name>
</gene>
<dbReference type="PANTHER" id="PTHR43765">
    <property type="entry name" value="2-DEHYDROPANTOATE 2-REDUCTASE-RELATED"/>
    <property type="match status" value="1"/>
</dbReference>
<evidence type="ECO:0000259" key="8">
    <source>
        <dbReference type="Pfam" id="PF08546"/>
    </source>
</evidence>
<dbReference type="Gene3D" id="1.10.1040.10">
    <property type="entry name" value="N-(1-d-carboxylethyl)-l-norvaline Dehydrogenase, domain 2"/>
    <property type="match status" value="1"/>
</dbReference>
<dbReference type="InterPro" id="IPR003710">
    <property type="entry name" value="ApbA"/>
</dbReference>
<keyword evidence="10" id="KW-1185">Reference proteome</keyword>
<dbReference type="NCBIfam" id="TIGR00745">
    <property type="entry name" value="apbA_panE"/>
    <property type="match status" value="1"/>
</dbReference>
<evidence type="ECO:0000256" key="3">
    <source>
        <dbReference type="ARBA" id="ARBA00022857"/>
    </source>
</evidence>
<dbReference type="Pfam" id="PF08546">
    <property type="entry name" value="ApbA_C"/>
    <property type="match status" value="1"/>
</dbReference>
<dbReference type="SUPFAM" id="SSF48179">
    <property type="entry name" value="6-phosphogluconate dehydrogenase C-terminal domain-like"/>
    <property type="match status" value="1"/>
</dbReference>
<dbReference type="Pfam" id="PF02558">
    <property type="entry name" value="ApbA"/>
    <property type="match status" value="1"/>
</dbReference>
<keyword evidence="3" id="KW-0521">NADP</keyword>
<dbReference type="SUPFAM" id="SSF51735">
    <property type="entry name" value="NAD(P)-binding Rossmann-fold domains"/>
    <property type="match status" value="1"/>
</dbReference>
<dbReference type="InterPro" id="IPR013328">
    <property type="entry name" value="6PGD_dom2"/>
</dbReference>
<evidence type="ECO:0000256" key="1">
    <source>
        <dbReference type="ARBA" id="ARBA00007870"/>
    </source>
</evidence>
<feature type="domain" description="Ketopantoate reductase C-terminal" evidence="8">
    <location>
        <begin position="264"/>
        <end position="399"/>
    </location>
</feature>
<evidence type="ECO:0000313" key="10">
    <source>
        <dbReference type="Proteomes" id="UP001565368"/>
    </source>
</evidence>
<evidence type="ECO:0000256" key="6">
    <source>
        <dbReference type="SAM" id="MobiDB-lite"/>
    </source>
</evidence>
<comment type="similarity">
    <text evidence="1">Belongs to the ketopantoate reductase family.</text>
</comment>
<organism evidence="9 10">
    <name type="scientific">Vanrija albida</name>
    <dbReference type="NCBI Taxonomy" id="181172"/>
    <lineage>
        <taxon>Eukaryota</taxon>
        <taxon>Fungi</taxon>
        <taxon>Dikarya</taxon>
        <taxon>Basidiomycota</taxon>
        <taxon>Agaricomycotina</taxon>
        <taxon>Tremellomycetes</taxon>
        <taxon>Trichosporonales</taxon>
        <taxon>Trichosporonaceae</taxon>
        <taxon>Vanrija</taxon>
    </lineage>
</organism>
<evidence type="ECO:0000256" key="5">
    <source>
        <dbReference type="ARBA" id="ARBA00032024"/>
    </source>
</evidence>
<sequence length="519" mass="54836">MRYHVLGIGSIGTLVAHNLRLAQPSADVTLVLRQVQKFVNPVLKGGEDNVKGPTLQVAQNGGDTTTTTGYEIDACSTGRLAGLAAAADKGLLSAVNAGGHIDSLIVCTKAPATSSAIAGLRSRIGPSTVIALLQNGMGVYDELCDKFWPEPAKRPHFILGTTTHGVTAGAQRGSVLHMSKPGQGAVKWGVAPDPRGKVDFEDWLWGADVGSLPALTPPPSPSLPLPPPPPGTGMENLHATLTALLSMSPLSPSLLPMPHLYNELLIKLAVNATINPLTAVLGGGYLPNGSLHRSGPATRLVRQSVQETSEILTAYVHNLAAPRTAAPDTVRLFSYSNLLHRVNSVIAATRDNKSSMAIDVQHGRMTEIDYINQFLVNLGARLKVPTPVHKMLTQMVKFKAEVAGLNKELYPVSPVRSGEEDALAVRRLGLEERRIALEERSMSLRESRRDEALAAKRAKIKLRKRVRDEEAAAATLGLTGSDSAGARSDSGGSDPSSPASPASSQGQVSSSQGEVSEAR</sequence>
<dbReference type="InterPro" id="IPR013752">
    <property type="entry name" value="KPA_reductase"/>
</dbReference>
<accession>A0ABR3PYU0</accession>
<comment type="caution">
    <text evidence="9">The sequence shown here is derived from an EMBL/GenBank/DDBJ whole genome shotgun (WGS) entry which is preliminary data.</text>
</comment>
<evidence type="ECO:0000259" key="7">
    <source>
        <dbReference type="Pfam" id="PF02558"/>
    </source>
</evidence>
<dbReference type="PANTHER" id="PTHR43765:SF2">
    <property type="entry name" value="2-DEHYDROPANTOATE 2-REDUCTASE"/>
    <property type="match status" value="1"/>
</dbReference>
<feature type="region of interest" description="Disordered" evidence="6">
    <location>
        <begin position="473"/>
        <end position="519"/>
    </location>
</feature>
<dbReference type="Gene3D" id="3.40.50.720">
    <property type="entry name" value="NAD(P)-binding Rossmann-like Domain"/>
    <property type="match status" value="1"/>
</dbReference>